<reference evidence="2 3" key="1">
    <citation type="submission" date="2019-09" db="EMBL/GenBank/DDBJ databases">
        <title>Distinct polysaccharide growth profiles of human intestinal Prevotella copri isolates.</title>
        <authorList>
            <person name="Fehlner-Peach H."/>
            <person name="Magnabosco C."/>
            <person name="Raghavan V."/>
            <person name="Scher J.U."/>
            <person name="Tett A."/>
            <person name="Cox L.M."/>
            <person name="Gottsegen C."/>
            <person name="Watters A."/>
            <person name="Wiltshire- Gordon J.D."/>
            <person name="Segata N."/>
            <person name="Bonneau R."/>
            <person name="Littman D.R."/>
        </authorList>
    </citation>
    <scope>NUCLEOTIDE SEQUENCE [LARGE SCALE GENOMIC DNA]</scope>
    <source>
        <strain evidence="2 3">BVe41219</strain>
    </source>
</reference>
<dbReference type="PROSITE" id="PS51257">
    <property type="entry name" value="PROKAR_LIPOPROTEIN"/>
    <property type="match status" value="1"/>
</dbReference>
<name>A0A6A7VI25_9BACT</name>
<dbReference type="InterPro" id="IPR045505">
    <property type="entry name" value="DUF6486"/>
</dbReference>
<dbReference type="Pfam" id="PF20096">
    <property type="entry name" value="DUF6486"/>
    <property type="match status" value="1"/>
</dbReference>
<gene>
    <name evidence="2" type="ORF">F7D42_01310</name>
    <name evidence="1" type="ORF">ONT05_07725</name>
</gene>
<evidence type="ECO:0000313" key="2">
    <source>
        <dbReference type="EMBL" id="MQO54371.1"/>
    </source>
</evidence>
<dbReference type="AlphaFoldDB" id="A0A6A7VI25"/>
<comment type="caution">
    <text evidence="2">The sequence shown here is derived from an EMBL/GenBank/DDBJ whole genome shotgun (WGS) entry which is preliminary data.</text>
</comment>
<dbReference type="Proteomes" id="UP000358159">
    <property type="component" value="Unassembled WGS sequence"/>
</dbReference>
<accession>A0A6A7VI25</accession>
<protein>
    <submittedName>
        <fullName evidence="2">Smalltalk protein</fullName>
    </submittedName>
</protein>
<sequence length="32" mass="3525">MKKENWKQIFQIVLTILTALGTTLGVTSCMGV</sequence>
<evidence type="ECO:0000313" key="1">
    <source>
        <dbReference type="EMBL" id="MCW4093446.1"/>
    </source>
</evidence>
<dbReference type="RefSeq" id="WP_153093992.1">
    <property type="nucleotide sequence ID" value="NZ_JAPDUK010000001.1"/>
</dbReference>
<evidence type="ECO:0000313" key="3">
    <source>
        <dbReference type="Proteomes" id="UP000358159"/>
    </source>
</evidence>
<reference evidence="1" key="2">
    <citation type="submission" date="2022-11" db="EMBL/GenBank/DDBJ databases">
        <title>Genomic repertoires linked with pathogenic potency of arthritogenic Prevotella copri isolated from the gut of rheumatoid arthritis patients.</title>
        <authorList>
            <person name="Nii T."/>
            <person name="Maeda Y."/>
            <person name="Motooka D."/>
            <person name="Naito M."/>
            <person name="Matsumoto Y."/>
            <person name="Ogawa T."/>
            <person name="Oguro-Igashira E."/>
            <person name="Kishikawa T."/>
            <person name="Yamashita M."/>
            <person name="Koizumi S."/>
            <person name="Kurakawa T."/>
            <person name="Okumura R."/>
            <person name="Kayama H."/>
            <person name="Murakami M."/>
            <person name="Sakaguchi T."/>
            <person name="Das B."/>
            <person name="Nakamura S."/>
            <person name="Okada Y."/>
            <person name="Kumanogoh A."/>
            <person name="Takeda K."/>
        </authorList>
    </citation>
    <scope>NUCLEOTIDE SEQUENCE</scope>
    <source>
        <strain evidence="1">N016-13</strain>
    </source>
</reference>
<dbReference type="EMBL" id="VZAZ01000002">
    <property type="protein sequence ID" value="MQO54371.1"/>
    <property type="molecule type" value="Genomic_DNA"/>
</dbReference>
<proteinExistence type="predicted"/>
<dbReference type="NCBIfam" id="NF033879">
    <property type="entry name" value="smalltalk"/>
    <property type="match status" value="1"/>
</dbReference>
<dbReference type="EMBL" id="JAPDUS010000011">
    <property type="protein sequence ID" value="MCW4093446.1"/>
    <property type="molecule type" value="Genomic_DNA"/>
</dbReference>
<dbReference type="Proteomes" id="UP001209074">
    <property type="component" value="Unassembled WGS sequence"/>
</dbReference>
<organism evidence="2 3">
    <name type="scientific">Segatella copri</name>
    <dbReference type="NCBI Taxonomy" id="165179"/>
    <lineage>
        <taxon>Bacteria</taxon>
        <taxon>Pseudomonadati</taxon>
        <taxon>Bacteroidota</taxon>
        <taxon>Bacteroidia</taxon>
        <taxon>Bacteroidales</taxon>
        <taxon>Prevotellaceae</taxon>
        <taxon>Segatella</taxon>
    </lineage>
</organism>